<dbReference type="PANTHER" id="PTHR32322">
    <property type="entry name" value="INNER MEMBRANE TRANSPORTER"/>
    <property type="match status" value="1"/>
</dbReference>
<dbReference type="Proteomes" id="UP000242972">
    <property type="component" value="Unassembled WGS sequence"/>
</dbReference>
<dbReference type="PANTHER" id="PTHR32322:SF2">
    <property type="entry name" value="EAMA DOMAIN-CONTAINING PROTEIN"/>
    <property type="match status" value="1"/>
</dbReference>
<feature type="transmembrane region" description="Helical" evidence="6">
    <location>
        <begin position="6"/>
        <end position="25"/>
    </location>
</feature>
<comment type="similarity">
    <text evidence="2">Belongs to the EamA transporter family.</text>
</comment>
<keyword evidence="3 6" id="KW-0812">Transmembrane</keyword>
<evidence type="ECO:0000256" key="1">
    <source>
        <dbReference type="ARBA" id="ARBA00004141"/>
    </source>
</evidence>
<comment type="caution">
    <text evidence="8">The sequence shown here is derived from an EMBL/GenBank/DDBJ whole genome shotgun (WGS) entry which is preliminary data.</text>
</comment>
<gene>
    <name evidence="8" type="ORF">C7B46_14640</name>
</gene>
<protein>
    <recommendedName>
        <fullName evidence="7">EamA domain-containing protein</fullName>
    </recommendedName>
</protein>
<keyword evidence="4 6" id="KW-1133">Transmembrane helix</keyword>
<keyword evidence="5 6" id="KW-0472">Membrane</keyword>
<feature type="domain" description="EamA" evidence="7">
    <location>
        <begin position="8"/>
        <end position="78"/>
    </location>
</feature>
<dbReference type="AlphaFoldDB" id="A0A2T2XD04"/>
<dbReference type="SUPFAM" id="SSF103481">
    <property type="entry name" value="Multidrug resistance efflux transporter EmrE"/>
    <property type="match status" value="1"/>
</dbReference>
<evidence type="ECO:0000256" key="3">
    <source>
        <dbReference type="ARBA" id="ARBA00022692"/>
    </source>
</evidence>
<dbReference type="InterPro" id="IPR000620">
    <property type="entry name" value="EamA_dom"/>
</dbReference>
<evidence type="ECO:0000313" key="9">
    <source>
        <dbReference type="Proteomes" id="UP000242972"/>
    </source>
</evidence>
<feature type="transmembrane region" description="Helical" evidence="6">
    <location>
        <begin position="37"/>
        <end position="55"/>
    </location>
</feature>
<accession>A0A2T2XD04</accession>
<dbReference type="GO" id="GO:0016020">
    <property type="term" value="C:membrane"/>
    <property type="evidence" value="ECO:0007669"/>
    <property type="project" value="UniProtKB-SubCell"/>
</dbReference>
<proteinExistence type="inferred from homology"/>
<evidence type="ECO:0000313" key="8">
    <source>
        <dbReference type="EMBL" id="PSR32326.1"/>
    </source>
</evidence>
<evidence type="ECO:0000259" key="7">
    <source>
        <dbReference type="Pfam" id="PF00892"/>
    </source>
</evidence>
<dbReference type="InterPro" id="IPR037185">
    <property type="entry name" value="EmrE-like"/>
</dbReference>
<evidence type="ECO:0000256" key="4">
    <source>
        <dbReference type="ARBA" id="ARBA00022989"/>
    </source>
</evidence>
<organism evidence="8 9">
    <name type="scientific">Sulfobacillus benefaciens</name>
    <dbReference type="NCBI Taxonomy" id="453960"/>
    <lineage>
        <taxon>Bacteria</taxon>
        <taxon>Bacillati</taxon>
        <taxon>Bacillota</taxon>
        <taxon>Clostridia</taxon>
        <taxon>Eubacteriales</taxon>
        <taxon>Clostridiales Family XVII. Incertae Sedis</taxon>
        <taxon>Sulfobacillus</taxon>
    </lineage>
</organism>
<sequence>MASAVIESVLRLAVLSISLGYLLSFRLIRQVGPVKTLGVTFLVPVFGVLWGWLFLRESISIGTYMGLLVILFSVTIVTNIPPEISAQTRTYIELT</sequence>
<dbReference type="EMBL" id="PXYW01000044">
    <property type="protein sequence ID" value="PSR32326.1"/>
    <property type="molecule type" value="Genomic_DNA"/>
</dbReference>
<dbReference type="InterPro" id="IPR050638">
    <property type="entry name" value="AA-Vitamin_Transporters"/>
</dbReference>
<dbReference type="Pfam" id="PF00892">
    <property type="entry name" value="EamA"/>
    <property type="match status" value="1"/>
</dbReference>
<evidence type="ECO:0000256" key="2">
    <source>
        <dbReference type="ARBA" id="ARBA00007362"/>
    </source>
</evidence>
<evidence type="ECO:0000256" key="6">
    <source>
        <dbReference type="SAM" id="Phobius"/>
    </source>
</evidence>
<reference evidence="8 9" key="1">
    <citation type="journal article" date="2014" name="BMC Genomics">
        <title>Comparison of environmental and isolate Sulfobacillus genomes reveals diverse carbon, sulfur, nitrogen, and hydrogen metabolisms.</title>
        <authorList>
            <person name="Justice N.B."/>
            <person name="Norman A."/>
            <person name="Brown C.T."/>
            <person name="Singh A."/>
            <person name="Thomas B.C."/>
            <person name="Banfield J.F."/>
        </authorList>
    </citation>
    <scope>NUCLEOTIDE SEQUENCE [LARGE SCALE GENOMIC DNA]</scope>
    <source>
        <strain evidence="8">AMDSBA4</strain>
    </source>
</reference>
<comment type="subcellular location">
    <subcellularLocation>
        <location evidence="1">Membrane</location>
        <topology evidence="1">Multi-pass membrane protein</topology>
    </subcellularLocation>
</comment>
<feature type="transmembrane region" description="Helical" evidence="6">
    <location>
        <begin position="61"/>
        <end position="80"/>
    </location>
</feature>
<name>A0A2T2XD04_9FIRM</name>
<evidence type="ECO:0000256" key="5">
    <source>
        <dbReference type="ARBA" id="ARBA00023136"/>
    </source>
</evidence>